<dbReference type="Proteomes" id="UP001652660">
    <property type="component" value="Chromosome 6e"/>
</dbReference>
<dbReference type="GO" id="GO:0046872">
    <property type="term" value="F:metal ion binding"/>
    <property type="evidence" value="ECO:0007669"/>
    <property type="project" value="UniProtKB-KW"/>
</dbReference>
<dbReference type="AlphaFoldDB" id="A0A6P6T0Z1"/>
<keyword evidence="2" id="KW-0479">Metal-binding</keyword>
<evidence type="ECO:0000256" key="2">
    <source>
        <dbReference type="ARBA" id="ARBA00022723"/>
    </source>
</evidence>
<accession>A0A6P6T0Z1</accession>
<keyword evidence="4" id="KW-1185">Reference proteome</keyword>
<gene>
    <name evidence="5" type="primary">LOC113696798</name>
</gene>
<sequence>MAKELFNYRHSSLRNIIERTFRVLKRRFAILREAVLNYTMTAQVNIVIAYCAVHNFIFDEHPDNTHFVNPDEAGPDVNGAILPYPDIQPLHADPQAIQEWWTMRDALAEGMFAIYRRHN</sequence>
<evidence type="ECO:0000256" key="1">
    <source>
        <dbReference type="ARBA" id="ARBA00001968"/>
    </source>
</evidence>
<dbReference type="GeneID" id="113696798"/>
<dbReference type="Pfam" id="PF13359">
    <property type="entry name" value="DDE_Tnp_4"/>
    <property type="match status" value="1"/>
</dbReference>
<protein>
    <recommendedName>
        <fullName evidence="3">DDE Tnp4 domain-containing protein</fullName>
    </recommendedName>
</protein>
<evidence type="ECO:0000313" key="5">
    <source>
        <dbReference type="RefSeq" id="XP_027071983.1"/>
    </source>
</evidence>
<reference evidence="5" key="2">
    <citation type="submission" date="2025-08" db="UniProtKB">
        <authorList>
            <consortium name="RefSeq"/>
        </authorList>
    </citation>
    <scope>IDENTIFICATION</scope>
    <source>
        <tissue evidence="5">Leaves</tissue>
    </source>
</reference>
<dbReference type="OrthoDB" id="1681765at2759"/>
<evidence type="ECO:0000259" key="3">
    <source>
        <dbReference type="Pfam" id="PF13359"/>
    </source>
</evidence>
<proteinExistence type="predicted"/>
<evidence type="ECO:0000313" key="4">
    <source>
        <dbReference type="Proteomes" id="UP001652660"/>
    </source>
</evidence>
<comment type="cofactor">
    <cofactor evidence="1">
        <name>a divalent metal cation</name>
        <dbReference type="ChEBI" id="CHEBI:60240"/>
    </cofactor>
</comment>
<dbReference type="RefSeq" id="XP_027071983.1">
    <property type="nucleotide sequence ID" value="XM_027216182.1"/>
</dbReference>
<reference evidence="4" key="1">
    <citation type="journal article" date="2025" name="Foods">
        <title>Unveiling the Microbial Signatures of Arabica Coffee Cherries: Insights into Ripeness Specific Diversity, Functional Traits, and Implications for Quality and Safety.</title>
        <authorList>
            <consortium name="RefSeq"/>
            <person name="Tenea G.N."/>
            <person name="Cifuentes V."/>
            <person name="Reyes P."/>
            <person name="Cevallos-Vallejos M."/>
        </authorList>
    </citation>
    <scope>NUCLEOTIDE SEQUENCE [LARGE SCALE GENOMIC DNA]</scope>
</reference>
<name>A0A6P6T0Z1_COFAR</name>
<feature type="domain" description="DDE Tnp4" evidence="3">
    <location>
        <begin position="4"/>
        <end position="55"/>
    </location>
</feature>
<organism evidence="4 5">
    <name type="scientific">Coffea arabica</name>
    <name type="common">Arabian coffee</name>
    <dbReference type="NCBI Taxonomy" id="13443"/>
    <lineage>
        <taxon>Eukaryota</taxon>
        <taxon>Viridiplantae</taxon>
        <taxon>Streptophyta</taxon>
        <taxon>Embryophyta</taxon>
        <taxon>Tracheophyta</taxon>
        <taxon>Spermatophyta</taxon>
        <taxon>Magnoliopsida</taxon>
        <taxon>eudicotyledons</taxon>
        <taxon>Gunneridae</taxon>
        <taxon>Pentapetalae</taxon>
        <taxon>asterids</taxon>
        <taxon>lamiids</taxon>
        <taxon>Gentianales</taxon>
        <taxon>Rubiaceae</taxon>
        <taxon>Ixoroideae</taxon>
        <taxon>Gardenieae complex</taxon>
        <taxon>Bertiereae - Coffeeae clade</taxon>
        <taxon>Coffeeae</taxon>
        <taxon>Coffea</taxon>
    </lineage>
</organism>
<dbReference type="InterPro" id="IPR027806">
    <property type="entry name" value="HARBI1_dom"/>
</dbReference>